<gene>
    <name evidence="4" type="ORF">WR25_11010</name>
</gene>
<dbReference type="AlphaFoldDB" id="A0A2A2K2R2"/>
<evidence type="ECO:0000256" key="1">
    <source>
        <dbReference type="ARBA" id="ARBA00022999"/>
    </source>
</evidence>
<protein>
    <recommendedName>
        <fullName evidence="3">SH2 domain-containing protein</fullName>
    </recommendedName>
</protein>
<dbReference type="FunFam" id="3.30.505.10:FF:000109">
    <property type="entry name" value="CRE-STA-2 protein"/>
    <property type="match status" value="1"/>
</dbReference>
<feature type="domain" description="SH2" evidence="3">
    <location>
        <begin position="321"/>
        <end position="398"/>
    </location>
</feature>
<keyword evidence="5" id="KW-1185">Reference proteome</keyword>
<dbReference type="PANTHER" id="PTHR11801">
    <property type="entry name" value="SIGNAL TRANSDUCER AND ACTIVATOR OF TRANSCRIPTION"/>
    <property type="match status" value="1"/>
</dbReference>
<dbReference type="CDD" id="cd09919">
    <property type="entry name" value="SH2_STAT_family"/>
    <property type="match status" value="1"/>
</dbReference>
<dbReference type="OrthoDB" id="19300at2759"/>
<evidence type="ECO:0000259" key="3">
    <source>
        <dbReference type="PROSITE" id="PS50001"/>
    </source>
</evidence>
<sequence>MSVVMSEMDMESSSAFSPSEPDIDSAFVSKHNQSAEIYQSFKDDVDALLAGKIAAHDQPAFIQRILHKSESLLIAFEDEKQHLMSDVLLAWAIKQQRASIGTLWTQQLHYKQLDTIHLQFEYFGELLQQTLSGLNYLKQYFPNSGFDEMHSKLVSLVHYFLVLGGSAFGLDNLGEGVQVQCYLITDETAKQLLNNAYLEIFESEEFAIEPPTGTFQKKDTRGLRAKFDDMAIVETPQKNSDGPSIVQPRMFTMNAKQHLINRLKPNQQGFIQLDNFMKMPVAEEYQLKKSSTTDGEWKLVPFYEWFLKLAEVVNKYLYSMWYDGLIFGFCSKEDAENLLRSIPRSVLLVRFSDIEYAKIKISVKDRNGEIRHHWYEHTDLNARSLSSELLANQRFAQIDLIYPDIDLEVALGGREKPRIRVPRNLEDEIYFDNQAAATSF</sequence>
<dbReference type="SUPFAM" id="SSF55550">
    <property type="entry name" value="SH2 domain"/>
    <property type="match status" value="1"/>
</dbReference>
<dbReference type="Gene3D" id="3.30.505.10">
    <property type="entry name" value="SH2 domain"/>
    <property type="match status" value="1"/>
</dbReference>
<dbReference type="InterPro" id="IPR036860">
    <property type="entry name" value="SH2_dom_sf"/>
</dbReference>
<dbReference type="InterPro" id="IPR057515">
    <property type="entry name" value="STATB_N"/>
</dbReference>
<dbReference type="GO" id="GO:0007165">
    <property type="term" value="P:signal transduction"/>
    <property type="evidence" value="ECO:0007669"/>
    <property type="project" value="InterPro"/>
</dbReference>
<dbReference type="EMBL" id="LIAE01009784">
    <property type="protein sequence ID" value="PAV68247.1"/>
    <property type="molecule type" value="Genomic_DNA"/>
</dbReference>
<dbReference type="Pfam" id="PF24629">
    <property type="entry name" value="STATB_N"/>
    <property type="match status" value="1"/>
</dbReference>
<name>A0A2A2K2R2_9BILA</name>
<evidence type="ECO:0000313" key="5">
    <source>
        <dbReference type="Proteomes" id="UP000218231"/>
    </source>
</evidence>
<keyword evidence="1 2" id="KW-0727">SH2 domain</keyword>
<evidence type="ECO:0000313" key="4">
    <source>
        <dbReference type="EMBL" id="PAV68247.1"/>
    </source>
</evidence>
<organism evidence="4 5">
    <name type="scientific">Diploscapter pachys</name>
    <dbReference type="NCBI Taxonomy" id="2018661"/>
    <lineage>
        <taxon>Eukaryota</taxon>
        <taxon>Metazoa</taxon>
        <taxon>Ecdysozoa</taxon>
        <taxon>Nematoda</taxon>
        <taxon>Chromadorea</taxon>
        <taxon>Rhabditida</taxon>
        <taxon>Rhabditina</taxon>
        <taxon>Rhabditomorpha</taxon>
        <taxon>Rhabditoidea</taxon>
        <taxon>Rhabditidae</taxon>
        <taxon>Diploscapter</taxon>
    </lineage>
</organism>
<proteinExistence type="predicted"/>
<dbReference type="Gene3D" id="1.10.238.10">
    <property type="entry name" value="EF-hand"/>
    <property type="match status" value="1"/>
</dbReference>
<reference evidence="4 5" key="1">
    <citation type="journal article" date="2017" name="Curr. Biol.">
        <title>Genome architecture and evolution of a unichromosomal asexual nematode.</title>
        <authorList>
            <person name="Fradin H."/>
            <person name="Zegar C."/>
            <person name="Gutwein M."/>
            <person name="Lucas J."/>
            <person name="Kovtun M."/>
            <person name="Corcoran D."/>
            <person name="Baugh L.R."/>
            <person name="Kiontke K."/>
            <person name="Gunsalus K."/>
            <person name="Fitch D.H."/>
            <person name="Piano F."/>
        </authorList>
    </citation>
    <scope>NUCLEOTIDE SEQUENCE [LARGE SCALE GENOMIC DNA]</scope>
    <source>
        <strain evidence="4">PF1309</strain>
    </source>
</reference>
<dbReference type="STRING" id="2018661.A0A2A2K2R2"/>
<comment type="caution">
    <text evidence="4">The sequence shown here is derived from an EMBL/GenBank/DDBJ whole genome shotgun (WGS) entry which is preliminary data.</text>
</comment>
<dbReference type="InterPro" id="IPR000980">
    <property type="entry name" value="SH2"/>
</dbReference>
<dbReference type="Proteomes" id="UP000218231">
    <property type="component" value="Unassembled WGS sequence"/>
</dbReference>
<evidence type="ECO:0000256" key="2">
    <source>
        <dbReference type="PROSITE-ProRule" id="PRU00191"/>
    </source>
</evidence>
<dbReference type="GO" id="GO:0003700">
    <property type="term" value="F:DNA-binding transcription factor activity"/>
    <property type="evidence" value="ECO:0007669"/>
    <property type="project" value="InterPro"/>
</dbReference>
<accession>A0A2A2K2R2</accession>
<dbReference type="PROSITE" id="PS50001">
    <property type="entry name" value="SH2"/>
    <property type="match status" value="1"/>
</dbReference>
<dbReference type="InterPro" id="IPR001217">
    <property type="entry name" value="STAT"/>
</dbReference>